<organism evidence="3 4">
    <name type="scientific">Bradyrhizobium lablabi</name>
    <dbReference type="NCBI Taxonomy" id="722472"/>
    <lineage>
        <taxon>Bacteria</taxon>
        <taxon>Pseudomonadati</taxon>
        <taxon>Pseudomonadota</taxon>
        <taxon>Alphaproteobacteria</taxon>
        <taxon>Hyphomicrobiales</taxon>
        <taxon>Nitrobacteraceae</taxon>
        <taxon>Bradyrhizobium</taxon>
    </lineage>
</organism>
<dbReference type="PANTHER" id="PTHR42700">
    <property type="entry name" value="SULFATE ADENYLYLTRANSFERASE"/>
    <property type="match status" value="1"/>
</dbReference>
<dbReference type="Gene3D" id="3.40.50.300">
    <property type="entry name" value="P-loop containing nucleotide triphosphate hydrolases"/>
    <property type="match status" value="1"/>
</dbReference>
<proteinExistence type="predicted"/>
<sequence length="263" mass="29787">MTRKILIMGLPGAGKTTLAGVLAPRLNAVHFNADDVRREINKDLGFSAADRVEQARRMGWLCDQVVKTGCFAVADFICPTREARTAFEAGESSFIVWVDRVQQSRFEDTDRIFVAPERYDLRVTAEGSPEYWAEEIASRVRPVFDTKRPTALFVGRYQPFHNGHRALIIEGVRRVGQVCIAVRDTAGTDNNNPFDFEYVRARIEHALREFEGRFLVVPLPNVTHIFYGRDVGYAVERIDLDLSLQAISASDVRRRLSVRTGRV</sequence>
<keyword evidence="3" id="KW-0418">Kinase</keyword>
<dbReference type="EMBL" id="FNTI01000001">
    <property type="protein sequence ID" value="SEE09074.1"/>
    <property type="molecule type" value="Genomic_DNA"/>
</dbReference>
<dbReference type="Proteomes" id="UP000183208">
    <property type="component" value="Unassembled WGS sequence"/>
</dbReference>
<reference evidence="3 4" key="1">
    <citation type="submission" date="2016-10" db="EMBL/GenBank/DDBJ databases">
        <authorList>
            <person name="de Groot N.N."/>
        </authorList>
    </citation>
    <scope>NUCLEOTIDE SEQUENCE [LARGE SCALE GENOMIC DNA]</scope>
    <source>
        <strain evidence="3 4">GAS522</strain>
    </source>
</reference>
<keyword evidence="1" id="KW-0808">Transferase</keyword>
<dbReference type="GO" id="GO:0010134">
    <property type="term" value="P:sulfate assimilation via adenylyl sulfate reduction"/>
    <property type="evidence" value="ECO:0007669"/>
    <property type="project" value="TreeGrafter"/>
</dbReference>
<dbReference type="GO" id="GO:0019379">
    <property type="term" value="P:sulfate assimilation, phosphoadenylyl sulfate reduction by phosphoadenylyl-sulfate reductase (thioredoxin)"/>
    <property type="evidence" value="ECO:0007669"/>
    <property type="project" value="TreeGrafter"/>
</dbReference>
<dbReference type="RefSeq" id="WP_244525094.1">
    <property type="nucleotide sequence ID" value="NZ_FNTI01000001.1"/>
</dbReference>
<dbReference type="Gene3D" id="3.40.50.620">
    <property type="entry name" value="HUPs"/>
    <property type="match status" value="1"/>
</dbReference>
<dbReference type="GO" id="GO:0004781">
    <property type="term" value="F:sulfate adenylyltransferase (ATP) activity"/>
    <property type="evidence" value="ECO:0007669"/>
    <property type="project" value="TreeGrafter"/>
</dbReference>
<evidence type="ECO:0000313" key="3">
    <source>
        <dbReference type="EMBL" id="SEE09074.1"/>
    </source>
</evidence>
<dbReference type="InterPro" id="IPR050512">
    <property type="entry name" value="Sulf_AdTrans/APS_kinase"/>
</dbReference>
<dbReference type="InterPro" id="IPR027417">
    <property type="entry name" value="P-loop_NTPase"/>
</dbReference>
<dbReference type="Pfam" id="PF01583">
    <property type="entry name" value="APS_kinase"/>
    <property type="match status" value="1"/>
</dbReference>
<evidence type="ECO:0000256" key="1">
    <source>
        <dbReference type="ARBA" id="ARBA00022679"/>
    </source>
</evidence>
<dbReference type="GO" id="GO:0005737">
    <property type="term" value="C:cytoplasm"/>
    <property type="evidence" value="ECO:0007669"/>
    <property type="project" value="TreeGrafter"/>
</dbReference>
<feature type="domain" description="APS kinase" evidence="2">
    <location>
        <begin position="5"/>
        <end position="88"/>
    </location>
</feature>
<accession>A0A1M7FLA7</accession>
<gene>
    <name evidence="3" type="ORF">SAMN05444171_6223</name>
</gene>
<protein>
    <submittedName>
        <fullName evidence="3">Adenylylsulfate kinase</fullName>
    </submittedName>
</protein>
<dbReference type="InterPro" id="IPR014729">
    <property type="entry name" value="Rossmann-like_a/b/a_fold"/>
</dbReference>
<evidence type="ECO:0000259" key="2">
    <source>
        <dbReference type="Pfam" id="PF01583"/>
    </source>
</evidence>
<evidence type="ECO:0000313" key="4">
    <source>
        <dbReference type="Proteomes" id="UP000183208"/>
    </source>
</evidence>
<dbReference type="PANTHER" id="PTHR42700:SF1">
    <property type="entry name" value="SULFATE ADENYLYLTRANSFERASE"/>
    <property type="match status" value="1"/>
</dbReference>
<dbReference type="AlphaFoldDB" id="A0A1M7FLA7"/>
<dbReference type="SUPFAM" id="SSF52374">
    <property type="entry name" value="Nucleotidylyl transferase"/>
    <property type="match status" value="1"/>
</dbReference>
<dbReference type="SUPFAM" id="SSF52540">
    <property type="entry name" value="P-loop containing nucleoside triphosphate hydrolases"/>
    <property type="match status" value="1"/>
</dbReference>
<name>A0A1M7FLA7_9BRAD</name>
<dbReference type="GO" id="GO:0016301">
    <property type="term" value="F:kinase activity"/>
    <property type="evidence" value="ECO:0007669"/>
    <property type="project" value="UniProtKB-KW"/>
</dbReference>
<dbReference type="InterPro" id="IPR059117">
    <property type="entry name" value="APS_kinase_dom"/>
</dbReference>